<dbReference type="PRINTS" id="PR00033">
    <property type="entry name" value="HTHASNC"/>
</dbReference>
<evidence type="ECO:0000256" key="3">
    <source>
        <dbReference type="ARBA" id="ARBA00023163"/>
    </source>
</evidence>
<name>A0A942EG12_9HYPH</name>
<dbReference type="Gene3D" id="1.10.10.10">
    <property type="entry name" value="Winged helix-like DNA-binding domain superfamily/Winged helix DNA-binding domain"/>
    <property type="match status" value="1"/>
</dbReference>
<keyword evidence="1" id="KW-0805">Transcription regulation</keyword>
<comment type="caution">
    <text evidence="5">The sequence shown here is derived from an EMBL/GenBank/DDBJ whole genome shotgun (WGS) entry which is preliminary data.</text>
</comment>
<keyword evidence="2" id="KW-0238">DNA-binding</keyword>
<sequence length="151" mass="16952">MFDMDRIDQAIVTQLRRDGRMSNASLADAVGLSPSACLRRLRELENSGVIRGYTAIVDEPTPGDTIVAIVQITLERQTDDVLRRFEHALRGCAEVRECYLMAGMTDYLVRVEAASVSDYERLHTEVLSRLPSVTRIQSSFAIRNVLRPVRG</sequence>
<dbReference type="Pfam" id="PF01037">
    <property type="entry name" value="AsnC_trans_reg"/>
    <property type="match status" value="1"/>
</dbReference>
<evidence type="ECO:0000259" key="4">
    <source>
        <dbReference type="PROSITE" id="PS50956"/>
    </source>
</evidence>
<proteinExistence type="predicted"/>
<dbReference type="GO" id="GO:0043200">
    <property type="term" value="P:response to amino acid"/>
    <property type="evidence" value="ECO:0007669"/>
    <property type="project" value="TreeGrafter"/>
</dbReference>
<dbReference type="PANTHER" id="PTHR30154:SF34">
    <property type="entry name" value="TRANSCRIPTIONAL REGULATOR AZLB"/>
    <property type="match status" value="1"/>
</dbReference>
<dbReference type="InterPro" id="IPR000485">
    <property type="entry name" value="AsnC-type_HTH_dom"/>
</dbReference>
<dbReference type="SMART" id="SM00344">
    <property type="entry name" value="HTH_ASNC"/>
    <property type="match status" value="1"/>
</dbReference>
<evidence type="ECO:0000313" key="5">
    <source>
        <dbReference type="EMBL" id="MBS3850549.1"/>
    </source>
</evidence>
<dbReference type="InterPro" id="IPR019887">
    <property type="entry name" value="Tscrpt_reg_AsnC/Lrp_C"/>
</dbReference>
<dbReference type="GO" id="GO:0043565">
    <property type="term" value="F:sequence-specific DNA binding"/>
    <property type="evidence" value="ECO:0007669"/>
    <property type="project" value="InterPro"/>
</dbReference>
<evidence type="ECO:0000313" key="6">
    <source>
        <dbReference type="Proteomes" id="UP000678281"/>
    </source>
</evidence>
<dbReference type="GO" id="GO:0006355">
    <property type="term" value="P:regulation of DNA-templated transcription"/>
    <property type="evidence" value="ECO:0007669"/>
    <property type="project" value="UniProtKB-ARBA"/>
</dbReference>
<dbReference type="PANTHER" id="PTHR30154">
    <property type="entry name" value="LEUCINE-RESPONSIVE REGULATORY PROTEIN"/>
    <property type="match status" value="1"/>
</dbReference>
<dbReference type="SUPFAM" id="SSF54909">
    <property type="entry name" value="Dimeric alpha+beta barrel"/>
    <property type="match status" value="1"/>
</dbReference>
<keyword evidence="6" id="KW-1185">Reference proteome</keyword>
<dbReference type="InterPro" id="IPR011991">
    <property type="entry name" value="ArsR-like_HTH"/>
</dbReference>
<dbReference type="CDD" id="cd00090">
    <property type="entry name" value="HTH_ARSR"/>
    <property type="match status" value="1"/>
</dbReference>
<dbReference type="InterPro" id="IPR036390">
    <property type="entry name" value="WH_DNA-bd_sf"/>
</dbReference>
<dbReference type="EMBL" id="JAGXTP010000004">
    <property type="protein sequence ID" value="MBS3850549.1"/>
    <property type="molecule type" value="Genomic_DNA"/>
</dbReference>
<dbReference type="PROSITE" id="PS50956">
    <property type="entry name" value="HTH_ASNC_2"/>
    <property type="match status" value="1"/>
</dbReference>
<dbReference type="InterPro" id="IPR019888">
    <property type="entry name" value="Tscrpt_reg_AsnC-like"/>
</dbReference>
<protein>
    <submittedName>
        <fullName evidence="5">Lrp/AsnC family transcriptional regulator</fullName>
    </submittedName>
</protein>
<dbReference type="Pfam" id="PF13412">
    <property type="entry name" value="HTH_24"/>
    <property type="match status" value="1"/>
</dbReference>
<dbReference type="AlphaFoldDB" id="A0A942EG12"/>
<dbReference type="SUPFAM" id="SSF46785">
    <property type="entry name" value="Winged helix' DNA-binding domain"/>
    <property type="match status" value="1"/>
</dbReference>
<organism evidence="5 6">
    <name type="scientific">Devosia litorisediminis</name>
    <dbReference type="NCBI Taxonomy" id="2829817"/>
    <lineage>
        <taxon>Bacteria</taxon>
        <taxon>Pseudomonadati</taxon>
        <taxon>Pseudomonadota</taxon>
        <taxon>Alphaproteobacteria</taxon>
        <taxon>Hyphomicrobiales</taxon>
        <taxon>Devosiaceae</taxon>
        <taxon>Devosia</taxon>
    </lineage>
</organism>
<feature type="domain" description="HTH asnC-type" evidence="4">
    <location>
        <begin position="4"/>
        <end position="65"/>
    </location>
</feature>
<gene>
    <name evidence="5" type="ORF">KD146_17760</name>
</gene>
<dbReference type="Gene3D" id="3.30.70.920">
    <property type="match status" value="1"/>
</dbReference>
<dbReference type="InterPro" id="IPR036388">
    <property type="entry name" value="WH-like_DNA-bd_sf"/>
</dbReference>
<accession>A0A942EG12</accession>
<evidence type="ECO:0000256" key="1">
    <source>
        <dbReference type="ARBA" id="ARBA00023015"/>
    </source>
</evidence>
<keyword evidence="3" id="KW-0804">Transcription</keyword>
<dbReference type="GO" id="GO:0005829">
    <property type="term" value="C:cytosol"/>
    <property type="evidence" value="ECO:0007669"/>
    <property type="project" value="TreeGrafter"/>
</dbReference>
<evidence type="ECO:0000256" key="2">
    <source>
        <dbReference type="ARBA" id="ARBA00023125"/>
    </source>
</evidence>
<reference evidence="5" key="1">
    <citation type="submission" date="2021-04" db="EMBL/GenBank/DDBJ databases">
        <title>Devosia litorisediminis sp. nov., isolated from a sand dune.</title>
        <authorList>
            <person name="Park S."/>
            <person name="Yoon J.-H."/>
        </authorList>
    </citation>
    <scope>NUCLEOTIDE SEQUENCE</scope>
    <source>
        <strain evidence="5">BSSL-BM10</strain>
    </source>
</reference>
<dbReference type="InterPro" id="IPR011008">
    <property type="entry name" value="Dimeric_a/b-barrel"/>
</dbReference>
<dbReference type="Proteomes" id="UP000678281">
    <property type="component" value="Unassembled WGS sequence"/>
</dbReference>